<evidence type="ECO:0000313" key="2">
    <source>
        <dbReference type="EMBL" id="GIF96602.1"/>
    </source>
</evidence>
<proteinExistence type="predicted"/>
<evidence type="ECO:0000313" key="3">
    <source>
        <dbReference type="Proteomes" id="UP000659904"/>
    </source>
</evidence>
<evidence type="ECO:0000256" key="1">
    <source>
        <dbReference type="SAM" id="MobiDB-lite"/>
    </source>
</evidence>
<keyword evidence="3" id="KW-1185">Reference proteome</keyword>
<dbReference type="Proteomes" id="UP000659904">
    <property type="component" value="Unassembled WGS sequence"/>
</dbReference>
<protein>
    <submittedName>
        <fullName evidence="2">Uncharacterized protein</fullName>
    </submittedName>
</protein>
<name>A0A8J3K544_9ACTN</name>
<gene>
    <name evidence="2" type="ORF">Cci01nite_16960</name>
</gene>
<dbReference type="EMBL" id="BONH01000005">
    <property type="protein sequence ID" value="GIF96602.1"/>
    <property type="molecule type" value="Genomic_DNA"/>
</dbReference>
<comment type="caution">
    <text evidence="2">The sequence shown here is derived from an EMBL/GenBank/DDBJ whole genome shotgun (WGS) entry which is preliminary data.</text>
</comment>
<feature type="region of interest" description="Disordered" evidence="1">
    <location>
        <begin position="1"/>
        <end position="55"/>
    </location>
</feature>
<reference evidence="2 3" key="1">
    <citation type="submission" date="2021-01" db="EMBL/GenBank/DDBJ databases">
        <title>Whole genome shotgun sequence of Catellatospora citrea NBRC 14495.</title>
        <authorList>
            <person name="Komaki H."/>
            <person name="Tamura T."/>
        </authorList>
    </citation>
    <scope>NUCLEOTIDE SEQUENCE [LARGE SCALE GENOMIC DNA]</scope>
    <source>
        <strain evidence="2 3">NBRC 14495</strain>
    </source>
</reference>
<organism evidence="2 3">
    <name type="scientific">Catellatospora citrea</name>
    <dbReference type="NCBI Taxonomy" id="53366"/>
    <lineage>
        <taxon>Bacteria</taxon>
        <taxon>Bacillati</taxon>
        <taxon>Actinomycetota</taxon>
        <taxon>Actinomycetes</taxon>
        <taxon>Micromonosporales</taxon>
        <taxon>Micromonosporaceae</taxon>
        <taxon>Catellatospora</taxon>
    </lineage>
</organism>
<accession>A0A8J3K544</accession>
<sequence length="138" mass="14836">MPSWTAADTAVHQTASPYPKARSGAKRGAQQHSYSSEPTEGGGPHHRLVIAGERRELRHPPSIRVDRLCTRFDCLGAPVGPGLRASISSASTAAGPPTELRACLGLQMPDHEDLDVTELFDKRQPAAIGVHEVEVVQR</sequence>
<dbReference type="AlphaFoldDB" id="A0A8J3K544"/>